<feature type="region of interest" description="Disordered" evidence="4">
    <location>
        <begin position="1300"/>
        <end position="1323"/>
    </location>
</feature>
<feature type="compositionally biased region" description="Basic and acidic residues" evidence="4">
    <location>
        <begin position="3387"/>
        <end position="3408"/>
    </location>
</feature>
<dbReference type="SUPFAM" id="SSF49562">
    <property type="entry name" value="C2 domain (Calcium/lipid-binding domain, CaLB)"/>
    <property type="match status" value="10"/>
</dbReference>
<sequence length="5201" mass="576188">MYKEAIIRGSNVDVGYNMHFGLAKARYRCGDIGKAIKTLKKAVSLEPDSMQLKSTLEAWRNPKPHFNEDIALTIPTLLSVYLDGLPHPSRTNVHLHKVKSKKRPSMPVELERMVSIRSLPWHKLKYHIQSAARQFYKMKILETGSDDPHTVATLGCLCYDRSLLAKPHLIRACAILLKRAHNCWDLEEEWMIDPSDREYRTTVRQARQSSASGSRGTESELISGVLNFRAERMSEINSSVAYSMGWENEKEEKRAQKLAERHYAMAATSFPYNKKLAQSLFQAWLNEGILGERAMLIESMLATKQALHHLESTIDVEVWMQLARSQQFLGKNAAAVVTYRQIQGKFPGNVKLAATIELSLAMLFMMMKQYSESCNLLKECVTHAKQGLLVYTELEVMFLLSRMYELWQEEDNAKAVIAQMGYQTVLERLQDSGDEDFHLNVNEWLGAGSTWQAYAMKCELCGDFGFGHDLYSQAFERDRSSMGQDSLWYGQAKCLAMCGDHEYAKSALEKAVELCPDSEKYCAALNHFKKPLNMFEREVNGSLEEVIQTYLQTSNPQEVKIARDLMRLELSKINQPKWKLLRASIKPLARKHYAIVEIAPMRDNKEKVDGVKIARMGMLCCESTSVSIGLHYTACLLMQKGADIGFKDGSDLPMGRFYRCLAESHLKIWMLGGIKAKRVNLELSAAAWDKALGHFENAVNFDLWMKCASVHNYLGDRKRAAAVLGYMVKAFPNHKSLGSCYLRAASILVKMELWNQAAAYMNAVIALERVAVFDKMDLMFIMATILKIWGEKGNDTVKVAVADAAFAKIFDAKVEADDDHMAKFLDAEEWIKSSVTWARAAETSMSAGIFIFATIFFDKAIHLCRGETSIANAWTGEVDEREGTRRGRLCYMMGKCLLRVGDEDEAEVYLKEAIGCGVNIGEGGANKKNERKHAWDVESEEKEAEPSYENEIVGGVLRGFFGEETSSFRGSNTKNLNKFFGEDASSFGGNNKKDLKRYFGEDVSSGEFFSPVEGGVQVEEGGVEEEEDDDDDIDKVILKELRASRDFRTDQRKDVVDILMQFTGIDVDDSSYVLAEGTIDNEKDGDMGLMMIEEDEEDDAPNKKVLLFPDGTKRLSHFPDGSGGLLTKQETLSDILLNTANDKAMKPSLLGSILDKAAEGGAGDAAVAKATAEVASEIVQAVLTYAIGAVSDTAASASPAKAAPKHKKKIPSFLESLASEAKAEVENNDGADKEKGAGLMRRESSKKRAAQLRRSSSFLADRLAERKLLTEKVEYKKASNRKSIVLSDILFTSSSRGLLPSVSPSDENGDNKAELSPPKIGRALSDGIASNQAIIRRSSVEITNPPNIDTLSADLLLALHETTLEVAKATAGEVETELSKFSSSAVQSFEDTLSNFVQNRRNAKGARVNIALLGKLQKLGKARKLSAFSSAPELRSQTSPDPTASSSSSAVIKPGTPGTRLEALLNRETRQDERKEKKQSIWIIMRKNIREAAREFYRGQLSEDPRNVSMIVRMGYLCVDSSSAPSLGSTKCSAVLLQRAANYGFDGDGRFWKTLAMQHLKAYDLGGLRSERLHLVKARSAWDIALTHVEVAMNSECHLAYAETTLCLGNHERALKAYESIMENFPQHAEIPNVMLKVAMLKASRHEHEDCVEMLHKYMKLSKVSLFSKSDLLTLIARVHEEWGAVLDNSFQKNLAKDTFKRAYEMKQEEDQEAVKGVKLAKWLNSPYTFLNIAEKAMTAKTFLFAADMYLQAISKMKNIDKLTTVVVKKAEADKDMRDMLAAKLYYGLAKSYCKAGEMVKAIAAVNKALTFDAGNEQMLSLCNSWENPVQRLEQDLAMPTDNLLDNYLKSTLKTLHELPSPAPLRREVTFDIISCEGLGKADMFGASDPFCIISFGGREIHRTKVVKDSLSPVFVGERISFVLPDNLARINLTVEVYDQDATGVGDFLGMIKLPAATLLDAPPPLEKVVLSLEKNEELKAKQNKLVKGTITVKWAVYNSVYDDEAEGGAEGDANVSVVGGKRTTPRIVLRLSKLSCSGLGKADKFGLSDPFCVIMCDGEEVGRTTVKENTLSPTWDGENFVFTLDTEALKAGKPLGEFVIEVWDYDIVGDGEFLGQVTFGGDYYMHLAPGLKSYVLERKDGLPPSEQTCVQGHLKCHIYLDAGDFGNLVDGVDNDGVKQVSVHISGAYNLAKADGFGRSSDPYAILKWGGEVIGKTEVISNNLHPKWKQSEFKLTLLDKDIGGGITDNEKEMVLEVWDHDSIGSGTFLGGVKVEKDAYIYPSGRKIEVMLQPLEDVLGDLDDEKVKKGLQYVQGTIYFKVNQVESVAIGGVTSHNASNEALECWSLIGGVTDTERFEITKSKNRVDVNQTQLNQILSSRAGGKKSFTLHGNPESVVAPIFDVGINMWGRMVGPELGSLKAFHIVRMPGYDWGEDVSFAKLVAKETEKALRCIRGRRLRQVARKNGLLKVRRLCSDWAKIDVLVLMREIMGILGGILPKSNIYFGMLQPGGDSIRYSVVSETSGMLGKELLRNEEKGVSFSMIGKKARNSVVCDKDELSGEIRIVRDENNDHNFSTFSFLSDDVREEDQDGLVGPKLLGNRMNHGWPFLGVPMINKDCSVGVIGVDGWEFVGKGRADGDKVEEGVLDFLQKVGVDMGTAIDRKRKLSALGELEGVVDNIFVTAEDVYIETLKVIANNVLTSSSAEVWRLRDDWSLGVLASITCNSVGSVGVIYDKGLELTVEHARKLGKADSFGDSDPFCKIFWNGKMIGKTRVIGDDCNPVWGESFALSPPERGSTMDLRVEVWDSDFGSEGDFLGQVVLGDKMLIRPPKDSFVMKLNTKDGLSKKANKLVKGKLSLKLDSIDGNKKFRELEFSILDCHGLAKADTWGLSDPLVIVKWDGKEVGRTLVVEDSLDPVWNEHFCIRFPEIFSHETQFLSLEVFDMDMMGLGDFLGRVVIKANDLLDPPPNKRVEYSLEEDPGKGKDGMGKLVQGTMRLHYGRAEDIMPKHFREVIIEEARGLAKADLLGKSDPLVIVYYDGNEIFRTKSVQDTLDPVWLKDNRIVVGLPKTVFEDRLLELKVWDEDVGGKLGDFLGMCSINTRELMDCTKESDNDFNPQGRREFELVRDGKLGDKRNDLVRAGSTLTFRLKEPGGVDQGAKVPVRVCVKSASGLAKADTFGASDPYAVVEFAGRVVGKTRYISKTLNPEWNESKFVVFVPPDCKEDEFLRVKVYDRDMVGSHEFLGQSTIEGVHLLTDEGLATIGKVQSRQLQPDSDSTLKGYNDLVKGSVSFGFVREENGRSDDSSGSQGKLHEGEKGLRMNVWSASGLAKADTFGKSDPFVVCRVDGDAWWETKVVDNSLDPVFGNESCVFPLSGAEEGGGGVENQKQKQKERAPNDVEAKEEKMNDSDSDEEEREKDQEDVAISRKKSVTFYGQASLDKKVGEVPGAESDSSDDGSESSSKASSVTPGKGQGGPQGEKLILEVWDMDIGGRGDFMGRICMNKAQLEDPEIYDKPQTFPLLKDPTLPESSNTSVKDGSTITVSFTPTDYETEKDPRQKVVLNVIEAYGLAKADMFGNSDPFAVVKVNEKKVGKTRVVNDVTTPLWDDSFVIEIPRNELDVQTVTIEVFDADALSVGDFLGMITLTSTDLLNLEQGIVEFELQPNEKLKKKQNKLVQGIICLAFTEYEEKDDSGGWFRTIFGGNNSGGKDGDPTSYEEHVDPTDRSVLTTCTVTVVRAENILKADMLGESDPFVQARFGGVKIGKSKTKSDTLFPVWDEGEADFEVVMPKNPANLNLGLELWDEDFGGITGDFLGCIEIGVEMLLHPQNGEMTFELQNRKGWATNRKKQIKGTITVVINKRKERTRISTPKPPPEREKRRHNFLEQTVTVAPDLEAEERRIEGEDTDPDQHMLFNRVKLKLMNKARRLVAASEKDEYAGGPIIGEMGAGQIIGAWLRQIKFTMVSGNPDRLVMPFHDFFVSDEGEGDAGGDSSVVPLVKAQKDVDSGGAMADMKNKYAIVVAAHKGLVSEEDEMFCKQASNQMEAALTIVRQREQRIRDQQKSLRRLQWACQNWEKIPDLRSLLTFIVMEVAKVLLGTTVYVNLLQPGGDKLKIAFTTDEAFSEKETNREKDETLGFSVVDGGTFYFALGDSVQWGHASWSARIAQKSLPSCKIVDKGLAAAAALEEDAGAEMLKESVKNHRVTLSRARRVVDNELGGEEVKGRGREKTLHSLQSRSKMGSSLGKSVGDGGKKNYWIILRNKIKVAAREYALKELKTKPKDLALLAHVGHLFCDSGPAATHMTHKHASLLLQKAHDMGHEGGGKFHYELAMSHVRSYLTGGLKAEREHLSYAVKAWAKALSFLENATNSKCWTNCAMAHEYLGEYKEASSALGQLISNFPNLKNISNVLFERSTLLKRLRRFEQSKNCLYDVMMRGKVSPPYKLGDYKFAMGHILELWAKEIRDKEKMLQAKEFYAEAYELAMSDIGTGAGAGGRTKAKISGRRKKKGGKKLTYEEWIHGHACWVAKAEVCCMASDFILAVDYYKKAIECIEKSAKKEEAEGGTKNLKPTQVAKVWFALAKCQMRSGEDEFAKNSLGRAVQLDHSSAQMQSFLDSWVTNESRFEVDLSLSVREILEEVVILKKKGVMEGGLLEKGDEEGEGEGGDGEGEEDMHEGHILAPIWGDSYGLGVLGVTQLGLFRPKTLRKSRQPESREERNARGLEDGVVQYVNECGLALGPALENLKKRELLKELAEIKEAVGRGKKIKVQNLLKDAVRILEEGMVWCKEVDVVQCIEVENEELMEKAMEAMMDKKLINEIGADEAANKGLGVDEPDVPIVNLHGSKAIVRSILGHDELWRAFTKEDRRRQRDGKKSKGRRQIEIGKVGSGGEKEEGGEEETGPLTIENMGRAAVPGDLGLSSSETELFLRELKVCLEIRRDAVFTVLQRRIVAPFPDPGVMGNLKGRHGMFQCVGEGSWHNFGDLLFLKDVSKIVGEIITLIRVKESGGEVAEKKRKEAQKKKESERLKALEEKRRRGTVFNLAMMGGGRGKFGGVGGGGIVARGMECVGDLISRGLGGGKKKGQLEGASREMEGVAVEREGTAEDEEKAEENVKEGETGKEEKESVEGRDGEDVVGEGEVKRGEDDDDEEEDENKDEGEGRQEAGINNFLLEMKRKVNSDPDHKPGKSRGGNRVSIMGEKGR</sequence>
<feature type="domain" description="C2" evidence="5">
    <location>
        <begin position="3298"/>
        <end position="3433"/>
    </location>
</feature>
<dbReference type="PROSITE" id="PS50004">
    <property type="entry name" value="C2"/>
    <property type="match status" value="10"/>
</dbReference>
<feature type="region of interest" description="Disordered" evidence="4">
    <location>
        <begin position="1430"/>
        <end position="1472"/>
    </location>
</feature>
<name>A0A9W7GGH1_9STRA</name>
<feature type="region of interest" description="Disordered" evidence="4">
    <location>
        <begin position="3439"/>
        <end position="3479"/>
    </location>
</feature>
<dbReference type="Pfam" id="PF00168">
    <property type="entry name" value="C2"/>
    <property type="match status" value="10"/>
</dbReference>
<organism evidence="6 7">
    <name type="scientific">Triparma columacea</name>
    <dbReference type="NCBI Taxonomy" id="722753"/>
    <lineage>
        <taxon>Eukaryota</taxon>
        <taxon>Sar</taxon>
        <taxon>Stramenopiles</taxon>
        <taxon>Ochrophyta</taxon>
        <taxon>Bolidophyceae</taxon>
        <taxon>Parmales</taxon>
        <taxon>Triparmaceae</taxon>
        <taxon>Triparma</taxon>
    </lineage>
</organism>
<feature type="domain" description="C2" evidence="5">
    <location>
        <begin position="2852"/>
        <end position="2976"/>
    </location>
</feature>
<accession>A0A9W7GGH1</accession>
<feature type="domain" description="C2" evidence="5">
    <location>
        <begin position="2162"/>
        <end position="2291"/>
    </location>
</feature>
<dbReference type="Pfam" id="PF13181">
    <property type="entry name" value="TPR_8"/>
    <property type="match status" value="1"/>
</dbReference>
<dbReference type="CDD" id="cd00030">
    <property type="entry name" value="C2"/>
    <property type="match status" value="10"/>
</dbReference>
<feature type="compositionally biased region" description="Acidic residues" evidence="4">
    <location>
        <begin position="5144"/>
        <end position="5155"/>
    </location>
</feature>
<dbReference type="SMART" id="SM00028">
    <property type="entry name" value="TPR"/>
    <property type="match status" value="12"/>
</dbReference>
<dbReference type="InterPro" id="IPR000008">
    <property type="entry name" value="C2_dom"/>
</dbReference>
<comment type="caution">
    <text evidence="6">The sequence shown here is derived from an EMBL/GenBank/DDBJ whole genome shotgun (WGS) entry which is preliminary data.</text>
</comment>
<feature type="compositionally biased region" description="Low complexity" evidence="4">
    <location>
        <begin position="3459"/>
        <end position="3470"/>
    </location>
</feature>
<feature type="domain" description="C2" evidence="5">
    <location>
        <begin position="3141"/>
        <end position="3264"/>
    </location>
</feature>
<dbReference type="SUPFAM" id="SSF48452">
    <property type="entry name" value="TPR-like"/>
    <property type="match status" value="4"/>
</dbReference>
<feature type="domain" description="C2" evidence="5">
    <location>
        <begin position="2991"/>
        <end position="3115"/>
    </location>
</feature>
<dbReference type="GO" id="GO:0005509">
    <property type="term" value="F:calcium ion binding"/>
    <property type="evidence" value="ECO:0007669"/>
    <property type="project" value="TreeGrafter"/>
</dbReference>
<dbReference type="PROSITE" id="PS50005">
    <property type="entry name" value="TPR"/>
    <property type="match status" value="2"/>
</dbReference>
<feature type="compositionally biased region" description="Acidic residues" evidence="4">
    <location>
        <begin position="4655"/>
        <end position="4671"/>
    </location>
</feature>
<evidence type="ECO:0000256" key="1">
    <source>
        <dbReference type="ARBA" id="ARBA00022723"/>
    </source>
</evidence>
<dbReference type="InterPro" id="IPR019734">
    <property type="entry name" value="TPR_rpt"/>
</dbReference>
<feature type="region of interest" description="Disordered" evidence="4">
    <location>
        <begin position="1221"/>
        <end position="1253"/>
    </location>
</feature>
<feature type="compositionally biased region" description="Basic and acidic residues" evidence="4">
    <location>
        <begin position="4219"/>
        <end position="4230"/>
    </location>
</feature>
<protein>
    <recommendedName>
        <fullName evidence="5">C2 domain-containing protein</fullName>
    </recommendedName>
</protein>
<dbReference type="PANTHER" id="PTHR45911:SF4">
    <property type="entry name" value="MULTIPLE C2 AND TRANSMEMBRANE DOMAIN-CONTAINING PROTEIN"/>
    <property type="match status" value="1"/>
</dbReference>
<evidence type="ECO:0000256" key="2">
    <source>
        <dbReference type="ARBA" id="ARBA00022837"/>
    </source>
</evidence>
<feature type="region of interest" description="Disordered" evidence="4">
    <location>
        <begin position="4651"/>
        <end position="4671"/>
    </location>
</feature>
<proteinExistence type="predicted"/>
<dbReference type="InterPro" id="IPR035892">
    <property type="entry name" value="C2_domain_sf"/>
</dbReference>
<evidence type="ECO:0000313" key="7">
    <source>
        <dbReference type="Proteomes" id="UP001165065"/>
    </source>
</evidence>
<feature type="compositionally biased region" description="Polar residues" evidence="4">
    <location>
        <begin position="4231"/>
        <end position="4244"/>
    </location>
</feature>
<feature type="region of interest" description="Disordered" evidence="4">
    <location>
        <begin position="4216"/>
        <end position="4247"/>
    </location>
</feature>
<feature type="compositionally biased region" description="Basic and acidic residues" evidence="4">
    <location>
        <begin position="1221"/>
        <end position="1243"/>
    </location>
</feature>
<feature type="domain" description="C2" evidence="5">
    <location>
        <begin position="3709"/>
        <end position="3834"/>
    </location>
</feature>
<feature type="region of interest" description="Disordered" evidence="4">
    <location>
        <begin position="929"/>
        <end position="948"/>
    </location>
</feature>
<dbReference type="SMART" id="SM00239">
    <property type="entry name" value="C2"/>
    <property type="match status" value="10"/>
</dbReference>
<keyword evidence="3" id="KW-0802">TPR repeat</keyword>
<feature type="region of interest" description="Disordered" evidence="4">
    <location>
        <begin position="4863"/>
        <end position="4901"/>
    </location>
</feature>
<feature type="compositionally biased region" description="Basic and acidic residues" evidence="4">
    <location>
        <begin position="4863"/>
        <end position="4881"/>
    </location>
</feature>
<dbReference type="Gene3D" id="2.60.40.150">
    <property type="entry name" value="C2 domain"/>
    <property type="match status" value="10"/>
</dbReference>
<dbReference type="OrthoDB" id="1562946at2759"/>
<keyword evidence="2" id="KW-0106">Calcium</keyword>
<feature type="domain" description="C2" evidence="5">
    <location>
        <begin position="1850"/>
        <end position="1970"/>
    </location>
</feature>
<evidence type="ECO:0000259" key="5">
    <source>
        <dbReference type="PROSITE" id="PS50004"/>
    </source>
</evidence>
<keyword evidence="1" id="KW-0479">Metal-binding</keyword>
<feature type="region of interest" description="Disordered" evidence="4">
    <location>
        <begin position="3376"/>
        <end position="3424"/>
    </location>
</feature>
<feature type="compositionally biased region" description="Basic and acidic residues" evidence="4">
    <location>
        <begin position="5109"/>
        <end position="5143"/>
    </location>
</feature>
<dbReference type="EMBL" id="BRYA01000245">
    <property type="protein sequence ID" value="GMI45359.1"/>
    <property type="molecule type" value="Genomic_DNA"/>
</dbReference>
<feature type="compositionally biased region" description="Low complexity" evidence="4">
    <location>
        <begin position="1436"/>
        <end position="1450"/>
    </location>
</feature>
<gene>
    <name evidence="6" type="ORF">TrCOL_g8772</name>
</gene>
<feature type="repeat" description="TPR" evidence="3">
    <location>
        <begin position="1783"/>
        <end position="1816"/>
    </location>
</feature>
<feature type="compositionally biased region" description="Basic and acidic residues" evidence="4">
    <location>
        <begin position="5171"/>
        <end position="5184"/>
    </location>
</feature>
<feature type="domain" description="C2" evidence="5">
    <location>
        <begin position="3537"/>
        <end position="3665"/>
    </location>
</feature>
<reference evidence="7" key="1">
    <citation type="journal article" date="2023" name="Commun. Biol.">
        <title>Genome analysis of Parmales, the sister group of diatoms, reveals the evolutionary specialization of diatoms from phago-mixotrophs to photoautotrophs.</title>
        <authorList>
            <person name="Ban H."/>
            <person name="Sato S."/>
            <person name="Yoshikawa S."/>
            <person name="Yamada K."/>
            <person name="Nakamura Y."/>
            <person name="Ichinomiya M."/>
            <person name="Sato N."/>
            <person name="Blanc-Mathieu R."/>
            <person name="Endo H."/>
            <person name="Kuwata A."/>
            <person name="Ogata H."/>
        </authorList>
    </citation>
    <scope>NUCLEOTIDE SEQUENCE [LARGE SCALE GENOMIC DNA]</scope>
</reference>
<dbReference type="Gene3D" id="1.25.40.10">
    <property type="entry name" value="Tetratricopeptide repeat domain"/>
    <property type="match status" value="5"/>
</dbReference>
<evidence type="ECO:0000313" key="6">
    <source>
        <dbReference type="EMBL" id="GMI45359.1"/>
    </source>
</evidence>
<feature type="compositionally biased region" description="Acidic residues" evidence="4">
    <location>
        <begin position="937"/>
        <end position="948"/>
    </location>
</feature>
<dbReference type="Proteomes" id="UP001165065">
    <property type="component" value="Unassembled WGS sequence"/>
</dbReference>
<keyword evidence="7" id="KW-1185">Reference proteome</keyword>
<feature type="compositionally biased region" description="Basic and acidic residues" evidence="4">
    <location>
        <begin position="5087"/>
        <end position="5101"/>
    </location>
</feature>
<feature type="domain" description="C2" evidence="5">
    <location>
        <begin position="2713"/>
        <end position="2836"/>
    </location>
</feature>
<feature type="region of interest" description="Disordered" evidence="4">
    <location>
        <begin position="3297"/>
        <end position="3316"/>
    </location>
</feature>
<dbReference type="InterPro" id="IPR011990">
    <property type="entry name" value="TPR-like_helical_dom_sf"/>
</dbReference>
<feature type="region of interest" description="Disordered" evidence="4">
    <location>
        <begin position="5076"/>
        <end position="5201"/>
    </location>
</feature>
<dbReference type="GO" id="GO:0016020">
    <property type="term" value="C:membrane"/>
    <property type="evidence" value="ECO:0007669"/>
    <property type="project" value="TreeGrafter"/>
</dbReference>
<feature type="repeat" description="TPR" evidence="3">
    <location>
        <begin position="16"/>
        <end position="49"/>
    </location>
</feature>
<evidence type="ECO:0000256" key="3">
    <source>
        <dbReference type="PROSITE-ProRule" id="PRU00339"/>
    </source>
</evidence>
<feature type="domain" description="C2" evidence="5">
    <location>
        <begin position="2010"/>
        <end position="2141"/>
    </location>
</feature>
<evidence type="ECO:0000256" key="4">
    <source>
        <dbReference type="SAM" id="MobiDB-lite"/>
    </source>
</evidence>
<dbReference type="PANTHER" id="PTHR45911">
    <property type="entry name" value="C2 DOMAIN-CONTAINING PROTEIN"/>
    <property type="match status" value="1"/>
</dbReference>